<accession>A0A0L0QLC6</accession>
<dbReference type="AlphaFoldDB" id="A0A0L0QLC6"/>
<dbReference type="InterPro" id="IPR021146">
    <property type="entry name" value="Phage_gp6-like_head-tail"/>
</dbReference>
<dbReference type="InterPro" id="IPR006450">
    <property type="entry name" value="Phage_HK97_gp6-like"/>
</dbReference>
<keyword evidence="2" id="KW-1185">Reference proteome</keyword>
<dbReference type="PATRIC" id="fig|1473.5.peg.680"/>
<reference evidence="2" key="1">
    <citation type="submission" date="2015-07" db="EMBL/GenBank/DDBJ databases">
        <title>Fjat-10053 dsm26.</title>
        <authorList>
            <person name="Liu B."/>
            <person name="Wang J."/>
            <person name="Zhu Y."/>
            <person name="Liu G."/>
            <person name="Chen Q."/>
            <person name="Chen Z."/>
            <person name="Lan J."/>
            <person name="Che J."/>
            <person name="Ge C."/>
            <person name="Shi H."/>
            <person name="Pan Z."/>
            <person name="Liu X."/>
        </authorList>
    </citation>
    <scope>NUCLEOTIDE SEQUENCE [LARGE SCALE GENOMIC DNA]</scope>
    <source>
        <strain evidence="2">DSM 26</strain>
    </source>
</reference>
<proteinExistence type="predicted"/>
<dbReference type="Pfam" id="PF05135">
    <property type="entry name" value="Phage_connect_1"/>
    <property type="match status" value="1"/>
</dbReference>
<evidence type="ECO:0000313" key="2">
    <source>
        <dbReference type="Proteomes" id="UP000036780"/>
    </source>
</evidence>
<evidence type="ECO:0008006" key="3">
    <source>
        <dbReference type="Google" id="ProtNLM"/>
    </source>
</evidence>
<evidence type="ECO:0000313" key="1">
    <source>
        <dbReference type="EMBL" id="KNE19043.1"/>
    </source>
</evidence>
<dbReference type="Proteomes" id="UP000036780">
    <property type="component" value="Unassembled WGS sequence"/>
</dbReference>
<organism evidence="1 2">
    <name type="scientific">Virgibacillus pantothenticus</name>
    <dbReference type="NCBI Taxonomy" id="1473"/>
    <lineage>
        <taxon>Bacteria</taxon>
        <taxon>Bacillati</taxon>
        <taxon>Bacillota</taxon>
        <taxon>Bacilli</taxon>
        <taxon>Bacillales</taxon>
        <taxon>Bacillaceae</taxon>
        <taxon>Virgibacillus</taxon>
    </lineage>
</organism>
<dbReference type="GeneID" id="66872054"/>
<dbReference type="RefSeq" id="WP_050351545.1">
    <property type="nucleotide sequence ID" value="NZ_CP073011.1"/>
</dbReference>
<dbReference type="Gene3D" id="1.10.3230.30">
    <property type="entry name" value="Phage gp6-like head-tail connector protein"/>
    <property type="match status" value="1"/>
</dbReference>
<name>A0A0L0QLC6_VIRPA</name>
<dbReference type="NCBIfam" id="TIGR01560">
    <property type="entry name" value="put_DNA_pack"/>
    <property type="match status" value="1"/>
</dbReference>
<dbReference type="OrthoDB" id="2408643at2"/>
<gene>
    <name evidence="1" type="ORF">AFK71_10805</name>
</gene>
<protein>
    <recommendedName>
        <fullName evidence="3">DNA-packaging protein</fullName>
    </recommendedName>
</protein>
<comment type="caution">
    <text evidence="1">The sequence shown here is derived from an EMBL/GenBank/DDBJ whole genome shotgun (WGS) entry which is preliminary data.</text>
</comment>
<dbReference type="CDD" id="cd08054">
    <property type="entry name" value="gp6"/>
    <property type="match status" value="1"/>
</dbReference>
<dbReference type="EMBL" id="LGTO01000007">
    <property type="protein sequence ID" value="KNE19043.1"/>
    <property type="molecule type" value="Genomic_DNA"/>
</dbReference>
<sequence>MLDLDRIKGHLRIPHNLEDTEIQDYLDFAKQDVIEAVFDSQDPNLDMPKLEEDKLYQRAVIMLTTYYYENRMAISEVSQHESPFSVTHAIQTLRAHRDRYLCD</sequence>